<comment type="pathway">
    <text evidence="3 4">Cofactor biosynthesis; coenzyme A biosynthesis; CoA from (R)-pantothenate: step 2/5.</text>
</comment>
<dbReference type="SUPFAM" id="SSF52507">
    <property type="entry name" value="Homo-oligomeric flavin-containing Cys decarboxylases, HFCD"/>
    <property type="match status" value="1"/>
</dbReference>
<dbReference type="PANTHER" id="PTHR14359">
    <property type="entry name" value="HOMO-OLIGOMERIC FLAVIN CONTAINING CYS DECARBOXYLASE FAMILY"/>
    <property type="match status" value="1"/>
</dbReference>
<dbReference type="InterPro" id="IPR007085">
    <property type="entry name" value="DNA/pantothenate-metab_flavo_C"/>
</dbReference>
<keyword evidence="1 3" id="KW-0210">Decarboxylase</keyword>
<evidence type="ECO:0000313" key="8">
    <source>
        <dbReference type="EMBL" id="GLK10768.1"/>
    </source>
</evidence>
<dbReference type="GO" id="GO:0015941">
    <property type="term" value="P:pantothenate catabolic process"/>
    <property type="evidence" value="ECO:0007669"/>
    <property type="project" value="InterPro"/>
</dbReference>
<keyword evidence="3" id="KW-0460">Magnesium</keyword>
<keyword evidence="3" id="KW-0479">Metal-binding</keyword>
<keyword evidence="9" id="KW-1185">Reference proteome</keyword>
<dbReference type="GO" id="GO:0010181">
    <property type="term" value="F:FMN binding"/>
    <property type="evidence" value="ECO:0007669"/>
    <property type="project" value="UniProtKB-UniRule"/>
</dbReference>
<comment type="caution">
    <text evidence="3">Lacks conserved residue(s) required for the propagation of feature annotation.</text>
</comment>
<feature type="binding site" evidence="3">
    <location>
        <begin position="359"/>
        <end position="362"/>
    </location>
    <ligand>
        <name>CTP</name>
        <dbReference type="ChEBI" id="CHEBI:37563"/>
    </ligand>
</feature>
<evidence type="ECO:0000256" key="1">
    <source>
        <dbReference type="ARBA" id="ARBA00022793"/>
    </source>
</evidence>
<dbReference type="GO" id="GO:0004632">
    <property type="term" value="F:phosphopantothenate--cysteine ligase activity"/>
    <property type="evidence" value="ECO:0007669"/>
    <property type="project" value="UniProtKB-UniRule"/>
</dbReference>
<comment type="similarity">
    <text evidence="3 4">In the N-terminal section; belongs to the HFCD (homo-oligomeric flavin containing Cys decarboxylase) superfamily.</text>
</comment>
<proteinExistence type="inferred from homology"/>
<keyword evidence="3 4" id="KW-0285">Flavoprotein</keyword>
<comment type="function">
    <text evidence="3">Catalyzes two sequential steps in the biosynthesis of coenzyme A. In the first step cysteine is conjugated to 4'-phosphopantothenate to form 4-phosphopantothenoylcysteine. In the second step the latter compound is decarboxylated to form 4'-phosphopantotheine.</text>
</comment>
<comment type="caution">
    <text evidence="8">The sequence shown here is derived from an EMBL/GenBank/DDBJ whole genome shotgun (WGS) entry which is preliminary data.</text>
</comment>
<keyword evidence="3" id="KW-0511">Multifunctional enzyme</keyword>
<feature type="region of interest" description="Phosphopantothenate--cysteine ligase" evidence="3">
    <location>
        <begin position="244"/>
        <end position="457"/>
    </location>
</feature>
<feature type="region of interest" description="Disordered" evidence="5">
    <location>
        <begin position="1"/>
        <end position="60"/>
    </location>
</feature>
<sequence length="457" mass="47719">MRTPGEGAADAPVADSSESGSPTERRTSHGGSPTPGDERPSTPGGDGSAASEGGGRRRRPSVVLGVSAGIAAYKACELLRLFTESGHDVRVVPTREALNFVGEPTWAALSGNPVTTDVWESVHEVPHVRIGQGADLVVVAPATADVLAKAAHGLAGDLLTNTLLTARCPVVFAPAMHTEMWEHPATRANVATLRERGAIVIDPAVGRLTGADTGRGRLPDPREIFELCRGVLSGRPADLAGRRLVISAGGTREALDPVRFLGNRSSGLQGYALARTALARGAEVTLVAANVALPDPAGATVIRVESALEMREAVLEAVENADAVVMAAAVADFRPARRSDSKVKKTSAEPDPIHLVKNPDILAELGERRREGLKPYPQVIVGFAAETDDVLANGRAKLARKGCDLLVVNQVGENLAFGRPDNAAVVLVADGDPVEIPRGPKEDLADVVWDLVAGRLA</sequence>
<organism evidence="8 9">
    <name type="scientific">Streptosporangium carneum</name>
    <dbReference type="NCBI Taxonomy" id="47481"/>
    <lineage>
        <taxon>Bacteria</taxon>
        <taxon>Bacillati</taxon>
        <taxon>Actinomycetota</taxon>
        <taxon>Actinomycetes</taxon>
        <taxon>Streptosporangiales</taxon>
        <taxon>Streptosporangiaceae</taxon>
        <taxon>Streptosporangium</taxon>
    </lineage>
</organism>
<feature type="binding site" evidence="3">
    <location>
        <position position="332"/>
    </location>
    <ligand>
        <name>CTP</name>
        <dbReference type="ChEBI" id="CHEBI:37563"/>
    </ligand>
</feature>
<evidence type="ECO:0000259" key="6">
    <source>
        <dbReference type="Pfam" id="PF02441"/>
    </source>
</evidence>
<dbReference type="RefSeq" id="WP_271219180.1">
    <property type="nucleotide sequence ID" value="NZ_BAAAVD010000039.1"/>
</dbReference>
<comment type="cofactor">
    <cofactor evidence="3">
        <name>Mg(2+)</name>
        <dbReference type="ChEBI" id="CHEBI:18420"/>
    </cofactor>
</comment>
<evidence type="ECO:0000259" key="7">
    <source>
        <dbReference type="Pfam" id="PF04127"/>
    </source>
</evidence>
<feature type="region of interest" description="Phosphopantothenoylcysteine decarboxylase" evidence="3">
    <location>
        <begin position="1"/>
        <end position="243"/>
    </location>
</feature>
<evidence type="ECO:0000256" key="4">
    <source>
        <dbReference type="RuleBase" id="RU364078"/>
    </source>
</evidence>
<dbReference type="PANTHER" id="PTHR14359:SF6">
    <property type="entry name" value="PHOSPHOPANTOTHENOYLCYSTEINE DECARBOXYLASE"/>
    <property type="match status" value="1"/>
</dbReference>
<dbReference type="EMBL" id="BSEV01000009">
    <property type="protein sequence ID" value="GLK10768.1"/>
    <property type="molecule type" value="Genomic_DNA"/>
</dbReference>
<keyword evidence="3 4" id="KW-0436">Ligase</keyword>
<keyword evidence="3 4" id="KW-0288">FMN</keyword>
<comment type="function">
    <text evidence="4">Catalyzes two steps in the biosynthesis of coenzyme A. In the first step cysteine is conjugated to 4'-phosphopantothenate to form 4-phosphopantothenoylcysteine, in the latter compound is decarboxylated to form 4'-phosphopantotheine.</text>
</comment>
<protein>
    <recommendedName>
        <fullName evidence="3">Coenzyme A biosynthesis bifunctional protein CoaBC</fullName>
    </recommendedName>
    <alternativeName>
        <fullName evidence="3">DNA/pantothenate metabolism flavoprotein</fullName>
    </alternativeName>
    <alternativeName>
        <fullName evidence="3">Phosphopantothenoylcysteine synthetase/decarboxylase</fullName>
        <shortName evidence="3">PPCS-PPCDC</shortName>
    </alternativeName>
    <domain>
        <recommendedName>
            <fullName evidence="3">Phosphopantothenoylcysteine decarboxylase</fullName>
            <shortName evidence="3">PPC decarboxylase</shortName>
            <shortName evidence="3">PPC-DC</shortName>
            <ecNumber evidence="3">4.1.1.36</ecNumber>
        </recommendedName>
        <alternativeName>
            <fullName evidence="3">CoaC</fullName>
        </alternativeName>
    </domain>
    <domain>
        <recommendedName>
            <fullName evidence="3">Phosphopantothenate--cysteine ligase</fullName>
            <ecNumber evidence="3">6.3.2.5</ecNumber>
        </recommendedName>
        <alternativeName>
            <fullName evidence="3">CoaB</fullName>
        </alternativeName>
        <alternativeName>
            <fullName evidence="3">Phosphopantothenoylcysteine synthetase</fullName>
            <shortName evidence="3">PPC synthetase</shortName>
            <shortName evidence="3">PPC-S</shortName>
        </alternativeName>
    </domain>
</protein>
<dbReference type="AlphaFoldDB" id="A0A9W6MEE2"/>
<dbReference type="EC" id="6.3.2.5" evidence="3"/>
<comment type="pathway">
    <text evidence="3 4">Cofactor biosynthesis; coenzyme A biosynthesis; CoA from (R)-pantothenate: step 3/5.</text>
</comment>
<dbReference type="InterPro" id="IPR036551">
    <property type="entry name" value="Flavin_trans-like"/>
</dbReference>
<dbReference type="GO" id="GO:0004633">
    <property type="term" value="F:phosphopantothenoylcysteine decarboxylase activity"/>
    <property type="evidence" value="ECO:0007669"/>
    <property type="project" value="UniProtKB-UniRule"/>
</dbReference>
<evidence type="ECO:0000313" key="9">
    <source>
        <dbReference type="Proteomes" id="UP001143474"/>
    </source>
</evidence>
<dbReference type="NCBIfam" id="TIGR00521">
    <property type="entry name" value="coaBC_dfp"/>
    <property type="match status" value="1"/>
</dbReference>
<dbReference type="EC" id="4.1.1.36" evidence="3"/>
<dbReference type="Pfam" id="PF04127">
    <property type="entry name" value="DFP"/>
    <property type="match status" value="1"/>
</dbReference>
<comment type="similarity">
    <text evidence="3 4">In the C-terminal section; belongs to the PPC synthetase family.</text>
</comment>
<feature type="domain" description="DNA/pantothenate metabolism flavoprotein C-terminal" evidence="7">
    <location>
        <begin position="239"/>
        <end position="453"/>
    </location>
</feature>
<feature type="binding site" evidence="3">
    <location>
        <position position="342"/>
    </location>
    <ligand>
        <name>CTP</name>
        <dbReference type="ChEBI" id="CHEBI:37563"/>
    </ligand>
</feature>
<evidence type="ECO:0000256" key="2">
    <source>
        <dbReference type="ARBA" id="ARBA00023239"/>
    </source>
</evidence>
<evidence type="ECO:0000256" key="3">
    <source>
        <dbReference type="HAMAP-Rule" id="MF_02225"/>
    </source>
</evidence>
<dbReference type="InterPro" id="IPR035929">
    <property type="entry name" value="CoaB-like_sf"/>
</dbReference>
<accession>A0A9W6MEE2</accession>
<dbReference type="InterPro" id="IPR005252">
    <property type="entry name" value="CoaBC"/>
</dbReference>
<comment type="cofactor">
    <cofactor evidence="3">
        <name>FMN</name>
        <dbReference type="ChEBI" id="CHEBI:58210"/>
    </cofactor>
    <text evidence="3">Binds 1 FMN per subunit.</text>
</comment>
<name>A0A9W6MEE2_9ACTN</name>
<reference evidence="8" key="2">
    <citation type="submission" date="2023-01" db="EMBL/GenBank/DDBJ databases">
        <authorList>
            <person name="Sun Q."/>
            <person name="Evtushenko L."/>
        </authorList>
    </citation>
    <scope>NUCLEOTIDE SEQUENCE</scope>
    <source>
        <strain evidence="8">VKM Ac-2007</strain>
    </source>
</reference>
<comment type="catalytic activity">
    <reaction evidence="3 4">
        <text>(R)-4'-phosphopantothenate + L-cysteine + CTP = N-[(R)-4-phosphopantothenoyl]-L-cysteine + CMP + diphosphate + H(+)</text>
        <dbReference type="Rhea" id="RHEA:19397"/>
        <dbReference type="ChEBI" id="CHEBI:10986"/>
        <dbReference type="ChEBI" id="CHEBI:15378"/>
        <dbReference type="ChEBI" id="CHEBI:33019"/>
        <dbReference type="ChEBI" id="CHEBI:35235"/>
        <dbReference type="ChEBI" id="CHEBI:37563"/>
        <dbReference type="ChEBI" id="CHEBI:59458"/>
        <dbReference type="ChEBI" id="CHEBI:60377"/>
        <dbReference type="EC" id="6.3.2.5"/>
    </reaction>
</comment>
<gene>
    <name evidence="3" type="primary">coaBC</name>
    <name evidence="8" type="ORF">GCM10017600_41740</name>
</gene>
<dbReference type="Gene3D" id="3.40.50.10300">
    <property type="entry name" value="CoaB-like"/>
    <property type="match status" value="1"/>
</dbReference>
<feature type="binding site" evidence="3">
    <location>
        <position position="383"/>
    </location>
    <ligand>
        <name>CTP</name>
        <dbReference type="ChEBI" id="CHEBI:37563"/>
    </ligand>
</feature>
<dbReference type="HAMAP" id="MF_02225">
    <property type="entry name" value="CoaBC"/>
    <property type="match status" value="1"/>
</dbReference>
<feature type="domain" description="Flavoprotein" evidence="6">
    <location>
        <begin position="61"/>
        <end position="227"/>
    </location>
</feature>
<dbReference type="GO" id="GO:0015937">
    <property type="term" value="P:coenzyme A biosynthetic process"/>
    <property type="evidence" value="ECO:0007669"/>
    <property type="project" value="UniProtKB-UniRule"/>
</dbReference>
<dbReference type="InterPro" id="IPR003382">
    <property type="entry name" value="Flavoprotein"/>
</dbReference>
<reference evidence="8" key="1">
    <citation type="journal article" date="2014" name="Int. J. Syst. Evol. Microbiol.">
        <title>Complete genome sequence of Corynebacterium casei LMG S-19264T (=DSM 44701T), isolated from a smear-ripened cheese.</title>
        <authorList>
            <consortium name="US DOE Joint Genome Institute (JGI-PGF)"/>
            <person name="Walter F."/>
            <person name="Albersmeier A."/>
            <person name="Kalinowski J."/>
            <person name="Ruckert C."/>
        </authorList>
    </citation>
    <scope>NUCLEOTIDE SEQUENCE</scope>
    <source>
        <strain evidence="8">VKM Ac-2007</strain>
    </source>
</reference>
<dbReference type="SUPFAM" id="SSF102645">
    <property type="entry name" value="CoaB-like"/>
    <property type="match status" value="1"/>
</dbReference>
<comment type="catalytic activity">
    <reaction evidence="3 4">
        <text>N-[(R)-4-phosphopantothenoyl]-L-cysteine + H(+) = (R)-4'-phosphopantetheine + CO2</text>
        <dbReference type="Rhea" id="RHEA:16793"/>
        <dbReference type="ChEBI" id="CHEBI:15378"/>
        <dbReference type="ChEBI" id="CHEBI:16526"/>
        <dbReference type="ChEBI" id="CHEBI:59458"/>
        <dbReference type="ChEBI" id="CHEBI:61723"/>
        <dbReference type="EC" id="4.1.1.36"/>
    </reaction>
</comment>
<dbReference type="Pfam" id="PF02441">
    <property type="entry name" value="Flavoprotein"/>
    <property type="match status" value="1"/>
</dbReference>
<dbReference type="Proteomes" id="UP001143474">
    <property type="component" value="Unassembled WGS sequence"/>
</dbReference>
<feature type="binding site" evidence="3">
    <location>
        <position position="401"/>
    </location>
    <ligand>
        <name>CTP</name>
        <dbReference type="ChEBI" id="CHEBI:37563"/>
    </ligand>
</feature>
<keyword evidence="2 3" id="KW-0456">Lyase</keyword>
<feature type="binding site" evidence="3">
    <location>
        <position position="397"/>
    </location>
    <ligand>
        <name>CTP</name>
        <dbReference type="ChEBI" id="CHEBI:37563"/>
    </ligand>
</feature>
<dbReference type="Gene3D" id="3.40.50.1950">
    <property type="entry name" value="Flavin prenyltransferase-like"/>
    <property type="match status" value="1"/>
</dbReference>
<evidence type="ECO:0000256" key="5">
    <source>
        <dbReference type="SAM" id="MobiDB-lite"/>
    </source>
</evidence>
<dbReference type="GO" id="GO:0046872">
    <property type="term" value="F:metal ion binding"/>
    <property type="evidence" value="ECO:0007669"/>
    <property type="project" value="UniProtKB-KW"/>
</dbReference>
<dbReference type="GO" id="GO:0071513">
    <property type="term" value="C:phosphopantothenoylcysteine decarboxylase complex"/>
    <property type="evidence" value="ECO:0007669"/>
    <property type="project" value="TreeGrafter"/>
</dbReference>